<dbReference type="AlphaFoldDB" id="A0A9D2PJE9"/>
<evidence type="ECO:0000313" key="4">
    <source>
        <dbReference type="Proteomes" id="UP000823904"/>
    </source>
</evidence>
<dbReference type="Proteomes" id="UP000823904">
    <property type="component" value="Unassembled WGS sequence"/>
</dbReference>
<name>A0A9D2PJE9_9FIRM</name>
<comment type="caution">
    <text evidence="3">The sequence shown here is derived from an EMBL/GenBank/DDBJ whole genome shotgun (WGS) entry which is preliminary data.</text>
</comment>
<keyword evidence="2" id="KW-0012">Acyltransferase</keyword>
<dbReference type="EMBL" id="DWWD01000022">
    <property type="protein sequence ID" value="HJC49983.1"/>
    <property type="molecule type" value="Genomic_DNA"/>
</dbReference>
<dbReference type="PANTHER" id="PTHR36449:SF1">
    <property type="entry name" value="ACETYLTRANSFERASE"/>
    <property type="match status" value="1"/>
</dbReference>
<evidence type="ECO:0000256" key="1">
    <source>
        <dbReference type="ARBA" id="ARBA00022679"/>
    </source>
</evidence>
<dbReference type="GO" id="GO:0016746">
    <property type="term" value="F:acyltransferase activity"/>
    <property type="evidence" value="ECO:0007669"/>
    <property type="project" value="UniProtKB-KW"/>
</dbReference>
<accession>A0A9D2PJE9</accession>
<gene>
    <name evidence="3" type="ORF">H9754_05280</name>
</gene>
<evidence type="ECO:0000313" key="3">
    <source>
        <dbReference type="EMBL" id="HJC49983.1"/>
    </source>
</evidence>
<dbReference type="PANTHER" id="PTHR36449">
    <property type="entry name" value="ACETYLTRANSFERASE-RELATED"/>
    <property type="match status" value="1"/>
</dbReference>
<dbReference type="Gene3D" id="3.40.630.30">
    <property type="match status" value="1"/>
</dbReference>
<reference evidence="3" key="1">
    <citation type="journal article" date="2021" name="PeerJ">
        <title>Extensive microbial diversity within the chicken gut microbiome revealed by metagenomics and culture.</title>
        <authorList>
            <person name="Gilroy R."/>
            <person name="Ravi A."/>
            <person name="Getino M."/>
            <person name="Pursley I."/>
            <person name="Horton D.L."/>
            <person name="Alikhan N.F."/>
            <person name="Baker D."/>
            <person name="Gharbi K."/>
            <person name="Hall N."/>
            <person name="Watson M."/>
            <person name="Adriaenssens E.M."/>
            <person name="Foster-Nyarko E."/>
            <person name="Jarju S."/>
            <person name="Secka A."/>
            <person name="Antonio M."/>
            <person name="Oren A."/>
            <person name="Chaudhuri R.R."/>
            <person name="La Ragione R."/>
            <person name="Hildebrand F."/>
            <person name="Pallen M.J."/>
        </authorList>
    </citation>
    <scope>NUCLEOTIDE SEQUENCE</scope>
    <source>
        <strain evidence="3">ChiSjej3B21-8574</strain>
    </source>
</reference>
<reference evidence="3" key="2">
    <citation type="submission" date="2021-04" db="EMBL/GenBank/DDBJ databases">
        <authorList>
            <person name="Gilroy R."/>
        </authorList>
    </citation>
    <scope>NUCLEOTIDE SEQUENCE</scope>
    <source>
        <strain evidence="3">ChiSjej3B21-8574</strain>
    </source>
</reference>
<keyword evidence="1" id="KW-0808">Transferase</keyword>
<sequence length="200" mass="22842">MEEYIQINLGHLLEEKGENGTNSILSTFSCPVNKDIEDFLKNKAISFSNMGFAKTHLVFLKKDAELDLVGYFAIANKPLEIKGSALSQTMRKKIKNHGAFDPITKRYVVPAILIAQFGKNFNDGNQKQIRGDELMHLTLEKVKSVQSDVGSRFAYVECENKSKLINFYERHGFVKFGERETDRKSESSNRTLVQLLKYIR</sequence>
<organism evidence="3 4">
    <name type="scientific">Candidatus Anaerostipes avistercoris</name>
    <dbReference type="NCBI Taxonomy" id="2838462"/>
    <lineage>
        <taxon>Bacteria</taxon>
        <taxon>Bacillati</taxon>
        <taxon>Bacillota</taxon>
        <taxon>Clostridia</taxon>
        <taxon>Lachnospirales</taxon>
        <taxon>Lachnospiraceae</taxon>
        <taxon>Anaerostipes</taxon>
    </lineage>
</organism>
<proteinExistence type="predicted"/>
<protein>
    <submittedName>
        <fullName evidence="3">N-acetyltransferase</fullName>
    </submittedName>
</protein>
<evidence type="ECO:0000256" key="2">
    <source>
        <dbReference type="ARBA" id="ARBA00023315"/>
    </source>
</evidence>